<dbReference type="AlphaFoldDB" id="A2SMS5"/>
<organism evidence="1 2">
    <name type="scientific">Methylibium petroleiphilum (strain ATCC BAA-1232 / LMG 22953 / PM1)</name>
    <dbReference type="NCBI Taxonomy" id="420662"/>
    <lineage>
        <taxon>Bacteria</taxon>
        <taxon>Pseudomonadati</taxon>
        <taxon>Pseudomonadota</taxon>
        <taxon>Betaproteobacteria</taxon>
        <taxon>Burkholderiales</taxon>
        <taxon>Sphaerotilaceae</taxon>
        <taxon>Methylibium</taxon>
    </lineage>
</organism>
<accession>A2SMS5</accession>
<geneLocation type="plasmid" evidence="1 2">
    <name>RPME01</name>
</geneLocation>
<dbReference type="HOGENOM" id="CLU_3027135_0_0_4"/>
<reference evidence="1 2" key="1">
    <citation type="journal article" date="2007" name="J. Bacteriol.">
        <title>Whole-genome analysis of the methyl tert-butyl ether-degrading beta-proteobacterium Methylibium petroleiphilum PM1.</title>
        <authorList>
            <person name="Kane S.R."/>
            <person name="Chakicherla A.Y."/>
            <person name="Chain P.S.G."/>
            <person name="Schmidt R."/>
            <person name="Shin M.W."/>
            <person name="Legler T.C."/>
            <person name="Scow K.M."/>
            <person name="Larimer F.W."/>
            <person name="Lucas S.M."/>
            <person name="Richardson P.M."/>
            <person name="Hristova K.R."/>
        </authorList>
    </citation>
    <scope>NUCLEOTIDE SEQUENCE [LARGE SCALE GENOMIC DNA]</scope>
    <source>
        <strain evidence="2">ATCC BAA-1232 / LMG 22953 / PM1</strain>
        <plasmid evidence="1 2">RPME01</plasmid>
    </source>
</reference>
<evidence type="ECO:0000313" key="2">
    <source>
        <dbReference type="Proteomes" id="UP000000366"/>
    </source>
</evidence>
<dbReference type="Proteomes" id="UP000000366">
    <property type="component" value="Plasmid RPME01"/>
</dbReference>
<dbReference type="KEGG" id="mpt:Mpe_B0085"/>
<keyword evidence="1" id="KW-0614">Plasmid</keyword>
<protein>
    <submittedName>
        <fullName evidence="1">Uncharacterized protein</fullName>
    </submittedName>
</protein>
<keyword evidence="2" id="KW-1185">Reference proteome</keyword>
<proteinExistence type="predicted"/>
<name>A2SMS5_METPP</name>
<evidence type="ECO:0000313" key="1">
    <source>
        <dbReference type="EMBL" id="ABM96864.1"/>
    </source>
</evidence>
<sequence length="55" mass="6251">MNVRLRRDLVQELMRLGGLEQAETGRRVTQQQLFEAAVESYVAQLRKKHGAPSKG</sequence>
<gene>
    <name evidence="1" type="ordered locus">Mpe_B0085</name>
</gene>
<dbReference type="EMBL" id="CP000556">
    <property type="protein sequence ID" value="ABM96864.1"/>
    <property type="molecule type" value="Genomic_DNA"/>
</dbReference>